<proteinExistence type="inferred from homology"/>
<dbReference type="Proteomes" id="UP000009328">
    <property type="component" value="Unassembled WGS sequence"/>
</dbReference>
<protein>
    <recommendedName>
        <fullName evidence="5">Prefoldin subunit 1</fullName>
    </recommendedName>
</protein>
<dbReference type="PANTHER" id="PTHR20903">
    <property type="entry name" value="PREFOLDIN SUBUNIT 1-RELATED"/>
    <property type="match status" value="1"/>
</dbReference>
<comment type="similarity">
    <text evidence="1">Belongs to the prefoldin subunit beta family.</text>
</comment>
<dbReference type="SUPFAM" id="SSF46579">
    <property type="entry name" value="Prefoldin"/>
    <property type="match status" value="1"/>
</dbReference>
<dbReference type="InterPro" id="IPR002777">
    <property type="entry name" value="PFD_beta-like"/>
</dbReference>
<dbReference type="STRING" id="1206466.K0KJ24"/>
<dbReference type="Pfam" id="PF01920">
    <property type="entry name" value="Prefoldin_2"/>
    <property type="match status" value="1"/>
</dbReference>
<evidence type="ECO:0000313" key="3">
    <source>
        <dbReference type="EMBL" id="CCH42971.1"/>
    </source>
</evidence>
<organism evidence="3 4">
    <name type="scientific">Wickerhamomyces ciferrii (strain ATCC 14091 / BCRC 22168 / CBS 111 / JCM 3599 / NBRC 0793 / NRRL Y-1031 F-60-10)</name>
    <name type="common">Yeast</name>
    <name type="synonym">Pichia ciferrii</name>
    <dbReference type="NCBI Taxonomy" id="1206466"/>
    <lineage>
        <taxon>Eukaryota</taxon>
        <taxon>Fungi</taxon>
        <taxon>Dikarya</taxon>
        <taxon>Ascomycota</taxon>
        <taxon>Saccharomycotina</taxon>
        <taxon>Saccharomycetes</taxon>
        <taxon>Phaffomycetales</taxon>
        <taxon>Wickerhamomycetaceae</taxon>
        <taxon>Wickerhamomyces</taxon>
    </lineage>
</organism>
<dbReference type="InterPro" id="IPR009053">
    <property type="entry name" value="Prefoldin"/>
</dbReference>
<evidence type="ECO:0000256" key="1">
    <source>
        <dbReference type="ARBA" id="ARBA00008045"/>
    </source>
</evidence>
<comment type="caution">
    <text evidence="3">The sequence shown here is derived from an EMBL/GenBank/DDBJ whole genome shotgun (WGS) entry which is preliminary data.</text>
</comment>
<keyword evidence="2" id="KW-0143">Chaperone</keyword>
<dbReference type="GO" id="GO:0016272">
    <property type="term" value="C:prefoldin complex"/>
    <property type="evidence" value="ECO:0007669"/>
    <property type="project" value="InterPro"/>
</dbReference>
<dbReference type="PANTHER" id="PTHR20903:SF0">
    <property type="entry name" value="PREFOLDIN SUBUNIT 1"/>
    <property type="match status" value="1"/>
</dbReference>
<sequence>MDQQLQKNKAELQMVQVQLDRKTVDAKLIDITKEELKSGSNENRVWEGVGKIFLSQSIDEYKDRLNQDQKNIFDQTKAMKIKRDYLTTSLEKTVDSMNSILSGKRPE</sequence>
<dbReference type="GO" id="GO:0044183">
    <property type="term" value="F:protein folding chaperone"/>
    <property type="evidence" value="ECO:0007669"/>
    <property type="project" value="TreeGrafter"/>
</dbReference>
<evidence type="ECO:0008006" key="5">
    <source>
        <dbReference type="Google" id="ProtNLM"/>
    </source>
</evidence>
<dbReference type="Gene3D" id="1.10.287.370">
    <property type="match status" value="1"/>
</dbReference>
<reference evidence="3 4" key="1">
    <citation type="journal article" date="2012" name="Eukaryot. Cell">
        <title>Draft genome sequence of Wickerhamomyces ciferrii NRRL Y-1031 F-60-10.</title>
        <authorList>
            <person name="Schneider J."/>
            <person name="Andrea H."/>
            <person name="Blom J."/>
            <person name="Jaenicke S."/>
            <person name="Ruckert C."/>
            <person name="Schorsch C."/>
            <person name="Szczepanowski R."/>
            <person name="Farwick M."/>
            <person name="Goesmann A."/>
            <person name="Puhler A."/>
            <person name="Schaffer S."/>
            <person name="Tauch A."/>
            <person name="Kohler T."/>
            <person name="Brinkrolf K."/>
        </authorList>
    </citation>
    <scope>NUCLEOTIDE SEQUENCE [LARGE SCALE GENOMIC DNA]</scope>
    <source>
        <strain evidence="4">ATCC 14091 / BCRC 22168 / CBS 111 / JCM 3599 / NBRC 0793 / NRRL Y-1031 F-60-10</strain>
    </source>
</reference>
<keyword evidence="4" id="KW-1185">Reference proteome</keyword>
<dbReference type="HOGENOM" id="CLU_122140_1_0_1"/>
<dbReference type="EMBL" id="CAIF01000058">
    <property type="protein sequence ID" value="CCH42971.1"/>
    <property type="molecule type" value="Genomic_DNA"/>
</dbReference>
<name>K0KJ24_WICCF</name>
<dbReference type="eggNOG" id="ENOG502S3UF">
    <property type="taxonomic scope" value="Eukaryota"/>
</dbReference>
<dbReference type="FunCoup" id="K0KJ24">
    <property type="interactions" value="103"/>
</dbReference>
<dbReference type="GO" id="GO:0051082">
    <property type="term" value="F:unfolded protein binding"/>
    <property type="evidence" value="ECO:0007669"/>
    <property type="project" value="InterPro"/>
</dbReference>
<dbReference type="AlphaFoldDB" id="K0KJ24"/>
<accession>K0KJ24</accession>
<evidence type="ECO:0000256" key="2">
    <source>
        <dbReference type="ARBA" id="ARBA00023186"/>
    </source>
</evidence>
<dbReference type="InParanoid" id="K0KJ24"/>
<dbReference type="GO" id="GO:0005737">
    <property type="term" value="C:cytoplasm"/>
    <property type="evidence" value="ECO:0007669"/>
    <property type="project" value="TreeGrafter"/>
</dbReference>
<evidence type="ECO:0000313" key="4">
    <source>
        <dbReference type="Proteomes" id="UP000009328"/>
    </source>
</evidence>
<gene>
    <name evidence="3" type="ORF">BN7_2517</name>
</gene>